<evidence type="ECO:0000313" key="1">
    <source>
        <dbReference type="EMBL" id="CAH8333473.1"/>
    </source>
</evidence>
<gene>
    <name evidence="1" type="ORF">ERUC_LOCUS12882</name>
</gene>
<dbReference type="EMBL" id="CAKOAT010121599">
    <property type="protein sequence ID" value="CAH8333473.1"/>
    <property type="molecule type" value="Genomic_DNA"/>
</dbReference>
<name>A0ABC8JLT8_ERUVS</name>
<keyword evidence="2" id="KW-1185">Reference proteome</keyword>
<dbReference type="AlphaFoldDB" id="A0ABC8JLT8"/>
<dbReference type="Proteomes" id="UP001642260">
    <property type="component" value="Unassembled WGS sequence"/>
</dbReference>
<reference evidence="1 2" key="1">
    <citation type="submission" date="2022-03" db="EMBL/GenBank/DDBJ databases">
        <authorList>
            <person name="Macdonald S."/>
            <person name="Ahmed S."/>
            <person name="Newling K."/>
        </authorList>
    </citation>
    <scope>NUCLEOTIDE SEQUENCE [LARGE SCALE GENOMIC DNA]</scope>
</reference>
<accession>A0ABC8JLT8</accession>
<protein>
    <submittedName>
        <fullName evidence="1">Uncharacterized protein</fullName>
    </submittedName>
</protein>
<comment type="caution">
    <text evidence="1">The sequence shown here is derived from an EMBL/GenBank/DDBJ whole genome shotgun (WGS) entry which is preliminary data.</text>
</comment>
<sequence length="102" mass="12094">MDVRVMLEMWKKYIDQKVGTFDVESYKRNELVGQNCRFLSRFDTNSLVFYETTYFVGVQMEASCRDSESKELRSETRQLSVVGAVRVAIQFDVERFKELEKK</sequence>
<evidence type="ECO:0000313" key="2">
    <source>
        <dbReference type="Proteomes" id="UP001642260"/>
    </source>
</evidence>
<proteinExistence type="predicted"/>
<organism evidence="1 2">
    <name type="scientific">Eruca vesicaria subsp. sativa</name>
    <name type="common">Garden rocket</name>
    <name type="synonym">Eruca sativa</name>
    <dbReference type="NCBI Taxonomy" id="29727"/>
    <lineage>
        <taxon>Eukaryota</taxon>
        <taxon>Viridiplantae</taxon>
        <taxon>Streptophyta</taxon>
        <taxon>Embryophyta</taxon>
        <taxon>Tracheophyta</taxon>
        <taxon>Spermatophyta</taxon>
        <taxon>Magnoliopsida</taxon>
        <taxon>eudicotyledons</taxon>
        <taxon>Gunneridae</taxon>
        <taxon>Pentapetalae</taxon>
        <taxon>rosids</taxon>
        <taxon>malvids</taxon>
        <taxon>Brassicales</taxon>
        <taxon>Brassicaceae</taxon>
        <taxon>Brassiceae</taxon>
        <taxon>Eruca</taxon>
    </lineage>
</organism>